<name>A0ABR3EUQ5_9AGAR</name>
<reference evidence="1 2" key="1">
    <citation type="submission" date="2024-02" db="EMBL/GenBank/DDBJ databases">
        <title>A draft genome for the cacao thread blight pathogen Marasmius crinis-equi.</title>
        <authorList>
            <person name="Cohen S.P."/>
            <person name="Baruah I.K."/>
            <person name="Amoako-Attah I."/>
            <person name="Bukari Y."/>
            <person name="Meinhardt L.W."/>
            <person name="Bailey B.A."/>
        </authorList>
    </citation>
    <scope>NUCLEOTIDE SEQUENCE [LARGE SCALE GENOMIC DNA]</scope>
    <source>
        <strain evidence="1 2">GH-76</strain>
    </source>
</reference>
<dbReference type="EMBL" id="JBAHYK010001836">
    <property type="protein sequence ID" value="KAL0566616.1"/>
    <property type="molecule type" value="Genomic_DNA"/>
</dbReference>
<sequence length="107" mass="12116">MAMLEPELFAANKTNHTNDVQLVQPARMSTDGFVIFVVARVDNVLSCSPYDQLYQARTAYHSLVDHEAFAQLYLARSHVDATEEFEKEEKAYSLAIQSVIEGVDYNK</sequence>
<accession>A0ABR3EUQ5</accession>
<protein>
    <submittedName>
        <fullName evidence="1">Uncharacterized protein</fullName>
    </submittedName>
</protein>
<keyword evidence="2" id="KW-1185">Reference proteome</keyword>
<evidence type="ECO:0000313" key="2">
    <source>
        <dbReference type="Proteomes" id="UP001465976"/>
    </source>
</evidence>
<comment type="caution">
    <text evidence="1">The sequence shown here is derived from an EMBL/GenBank/DDBJ whole genome shotgun (WGS) entry which is preliminary data.</text>
</comment>
<proteinExistence type="predicted"/>
<gene>
    <name evidence="1" type="ORF">V5O48_015392</name>
</gene>
<organism evidence="1 2">
    <name type="scientific">Marasmius crinis-equi</name>
    <dbReference type="NCBI Taxonomy" id="585013"/>
    <lineage>
        <taxon>Eukaryota</taxon>
        <taxon>Fungi</taxon>
        <taxon>Dikarya</taxon>
        <taxon>Basidiomycota</taxon>
        <taxon>Agaricomycotina</taxon>
        <taxon>Agaricomycetes</taxon>
        <taxon>Agaricomycetidae</taxon>
        <taxon>Agaricales</taxon>
        <taxon>Marasmiineae</taxon>
        <taxon>Marasmiaceae</taxon>
        <taxon>Marasmius</taxon>
    </lineage>
</organism>
<dbReference type="Proteomes" id="UP001465976">
    <property type="component" value="Unassembled WGS sequence"/>
</dbReference>
<evidence type="ECO:0000313" key="1">
    <source>
        <dbReference type="EMBL" id="KAL0566616.1"/>
    </source>
</evidence>